<proteinExistence type="predicted"/>
<gene>
    <name evidence="2" type="ORF">FUA24_17750</name>
</gene>
<keyword evidence="3" id="KW-1185">Reference proteome</keyword>
<keyword evidence="1" id="KW-0812">Transmembrane</keyword>
<feature type="transmembrane region" description="Helical" evidence="1">
    <location>
        <begin position="114"/>
        <end position="132"/>
    </location>
</feature>
<dbReference type="OrthoDB" id="1431609at2"/>
<protein>
    <submittedName>
        <fullName evidence="2">Uncharacterized protein</fullName>
    </submittedName>
</protein>
<comment type="caution">
    <text evidence="2">The sequence shown here is derived from an EMBL/GenBank/DDBJ whole genome shotgun (WGS) entry which is preliminary data.</text>
</comment>
<feature type="transmembrane region" description="Helical" evidence="1">
    <location>
        <begin position="170"/>
        <end position="188"/>
    </location>
</feature>
<name>A0A5D0HJG1_9FLAO</name>
<feature type="transmembrane region" description="Helical" evidence="1">
    <location>
        <begin position="144"/>
        <end position="164"/>
    </location>
</feature>
<dbReference type="AlphaFoldDB" id="A0A5D0HJG1"/>
<reference evidence="2 3" key="1">
    <citation type="submission" date="2019-08" db="EMBL/GenBank/DDBJ databases">
        <title>Seonamhaeicola sediminis sp. nov., isolated from marine sediment.</title>
        <authorList>
            <person name="Cao W.R."/>
        </authorList>
    </citation>
    <scope>NUCLEOTIDE SEQUENCE [LARGE SCALE GENOMIC DNA]</scope>
    <source>
        <strain evidence="2 3">B011</strain>
    </source>
</reference>
<dbReference type="EMBL" id="VSDQ01000718">
    <property type="protein sequence ID" value="TYA71428.1"/>
    <property type="molecule type" value="Genomic_DNA"/>
</dbReference>
<evidence type="ECO:0000313" key="2">
    <source>
        <dbReference type="EMBL" id="TYA71428.1"/>
    </source>
</evidence>
<keyword evidence="1" id="KW-0472">Membrane</keyword>
<evidence type="ECO:0000313" key="3">
    <source>
        <dbReference type="Proteomes" id="UP000323930"/>
    </source>
</evidence>
<dbReference type="RefSeq" id="WP_148544413.1">
    <property type="nucleotide sequence ID" value="NZ_VSDQ01000718.1"/>
</dbReference>
<keyword evidence="1" id="KW-1133">Transmembrane helix</keyword>
<evidence type="ECO:0000256" key="1">
    <source>
        <dbReference type="SAM" id="Phobius"/>
    </source>
</evidence>
<dbReference type="Proteomes" id="UP000323930">
    <property type="component" value="Unassembled WGS sequence"/>
</dbReference>
<organism evidence="2 3">
    <name type="scientific">Seonamhaeicola marinus</name>
    <dbReference type="NCBI Taxonomy" id="1912246"/>
    <lineage>
        <taxon>Bacteria</taxon>
        <taxon>Pseudomonadati</taxon>
        <taxon>Bacteroidota</taxon>
        <taxon>Flavobacteriia</taxon>
        <taxon>Flavobacteriales</taxon>
        <taxon>Flavobacteriaceae</taxon>
    </lineage>
</organism>
<sequence>MRNLQTFHKGFYLTASQGAVFSKGWNDKVALEFNNVDGDLADESLNLKRMGYNEKALKPLSVLDRSELLKESTWNYIKSLSIKEKFSIIYVKLRSNFNPFPMKEKNTFLDNLGIPFRLFYLFVFIQAVYLLTIRKNWKGSRGRICLVILSVIIGQVVMSIYTYTGLRFNAIYGVTLLFLGVLINLEFFKKNRSISSLKKAFS</sequence>
<accession>A0A5D0HJG1</accession>